<dbReference type="STRING" id="1120989.SAMN02745227_01841"/>
<keyword evidence="2" id="KW-1185">Reference proteome</keyword>
<gene>
    <name evidence="1" type="ORF">SAMN02745227_01841</name>
</gene>
<dbReference type="EMBL" id="FRAI01000023">
    <property type="protein sequence ID" value="SHK22887.1"/>
    <property type="molecule type" value="Genomic_DNA"/>
</dbReference>
<dbReference type="RefSeq" id="WP_072908182.1">
    <property type="nucleotide sequence ID" value="NZ_FRAI01000023.1"/>
</dbReference>
<reference evidence="2" key="1">
    <citation type="submission" date="2016-11" db="EMBL/GenBank/DDBJ databases">
        <authorList>
            <person name="Varghese N."/>
            <person name="Submissions S."/>
        </authorList>
    </citation>
    <scope>NUCLEOTIDE SEQUENCE [LARGE SCALE GENOMIC DNA]</scope>
    <source>
        <strain evidence="2">DSM 14826</strain>
    </source>
</reference>
<sequence length="90" mass="10343">MEGKAPQICNKNDELIERIALWIAKKELQVPAVLYLEIHKPLAGIASAFISFLAPGLDWILGEKRMEDLANLLQDRREVERLIARIEDYK</sequence>
<dbReference type="Proteomes" id="UP000243547">
    <property type="component" value="Unassembled WGS sequence"/>
</dbReference>
<protein>
    <submittedName>
        <fullName evidence="1">Uncharacterized protein</fullName>
    </submittedName>
</protein>
<accession>A0A1M6QS93</accession>
<proteinExistence type="predicted"/>
<name>A0A1M6QS93_9FIRM</name>
<dbReference type="AlphaFoldDB" id="A0A1M6QS93"/>
<evidence type="ECO:0000313" key="1">
    <source>
        <dbReference type="EMBL" id="SHK22887.1"/>
    </source>
</evidence>
<evidence type="ECO:0000313" key="2">
    <source>
        <dbReference type="Proteomes" id="UP000243547"/>
    </source>
</evidence>
<organism evidence="1 2">
    <name type="scientific">Anaerobranca californiensis DSM 14826</name>
    <dbReference type="NCBI Taxonomy" id="1120989"/>
    <lineage>
        <taxon>Bacteria</taxon>
        <taxon>Bacillati</taxon>
        <taxon>Bacillota</taxon>
        <taxon>Clostridia</taxon>
        <taxon>Eubacteriales</taxon>
        <taxon>Proteinivoracaceae</taxon>
        <taxon>Anaerobranca</taxon>
    </lineage>
</organism>
<dbReference type="OrthoDB" id="9796059at2"/>